<dbReference type="GO" id="GO:0016705">
    <property type="term" value="F:oxidoreductase activity, acting on paired donors, with incorporation or reduction of molecular oxygen"/>
    <property type="evidence" value="ECO:0007669"/>
    <property type="project" value="InterPro"/>
</dbReference>
<evidence type="ECO:0000256" key="1">
    <source>
        <dbReference type="ARBA" id="ARBA00023002"/>
    </source>
</evidence>
<organism evidence="3 4">
    <name type="scientific">Mycolicibacterium tokaiense</name>
    <dbReference type="NCBI Taxonomy" id="39695"/>
    <lineage>
        <taxon>Bacteria</taxon>
        <taxon>Bacillati</taxon>
        <taxon>Actinomycetota</taxon>
        <taxon>Actinomycetes</taxon>
        <taxon>Mycobacteriales</taxon>
        <taxon>Mycobacteriaceae</taxon>
        <taxon>Mycolicibacterium</taxon>
    </lineage>
</organism>
<dbReference type="EMBL" id="UGQT01000001">
    <property type="protein sequence ID" value="STZ57185.1"/>
    <property type="molecule type" value="Genomic_DNA"/>
</dbReference>
<evidence type="ECO:0000259" key="2">
    <source>
        <dbReference type="Pfam" id="PF00296"/>
    </source>
</evidence>
<evidence type="ECO:0000313" key="4">
    <source>
        <dbReference type="Proteomes" id="UP000254978"/>
    </source>
</evidence>
<proteinExistence type="predicted"/>
<feature type="domain" description="Luciferase-like" evidence="2">
    <location>
        <begin position="13"/>
        <end position="280"/>
    </location>
</feature>
<keyword evidence="1" id="KW-0560">Oxidoreductase</keyword>
<dbReference type="InterPro" id="IPR050564">
    <property type="entry name" value="F420-G6PD/mer"/>
</dbReference>
<accession>A0A378TBC3</accession>
<dbReference type="NCBIfam" id="TIGR03564">
    <property type="entry name" value="F420_MSMEG_4879"/>
    <property type="match status" value="1"/>
</dbReference>
<dbReference type="SUPFAM" id="SSF51679">
    <property type="entry name" value="Bacterial luciferase-like"/>
    <property type="match status" value="1"/>
</dbReference>
<dbReference type="RefSeq" id="WP_163908294.1">
    <property type="nucleotide sequence ID" value="NZ_AP022600.1"/>
</dbReference>
<dbReference type="CDD" id="cd01097">
    <property type="entry name" value="Tetrahydromethanopterin_reductase"/>
    <property type="match status" value="1"/>
</dbReference>
<dbReference type="InterPro" id="IPR019910">
    <property type="entry name" value="Lucif-like_OxRdtase_MSMEG_4879"/>
</dbReference>
<protein>
    <submittedName>
        <fullName evidence="3">F420-dependent oxidoreductase, MSMEG_4879 family</fullName>
    </submittedName>
</protein>
<keyword evidence="4" id="KW-1185">Reference proteome</keyword>
<dbReference type="InterPro" id="IPR036661">
    <property type="entry name" value="Luciferase-like_sf"/>
</dbReference>
<dbReference type="Gene3D" id="3.20.20.30">
    <property type="entry name" value="Luciferase-like domain"/>
    <property type="match status" value="1"/>
</dbReference>
<name>A0A378TBC3_9MYCO</name>
<dbReference type="AlphaFoldDB" id="A0A378TBC3"/>
<reference evidence="3 4" key="1">
    <citation type="submission" date="2018-06" db="EMBL/GenBank/DDBJ databases">
        <authorList>
            <consortium name="Pathogen Informatics"/>
            <person name="Doyle S."/>
        </authorList>
    </citation>
    <scope>NUCLEOTIDE SEQUENCE [LARGE SCALE GENOMIC DNA]</scope>
    <source>
        <strain evidence="3 4">NCTC10821</strain>
    </source>
</reference>
<dbReference type="Pfam" id="PF00296">
    <property type="entry name" value="Bac_luciferase"/>
    <property type="match status" value="1"/>
</dbReference>
<gene>
    <name evidence="3" type="ORF">NCTC10821_00683</name>
</gene>
<dbReference type="PANTHER" id="PTHR43244">
    <property type="match status" value="1"/>
</dbReference>
<dbReference type="InterPro" id="IPR011251">
    <property type="entry name" value="Luciferase-like_dom"/>
</dbReference>
<dbReference type="PANTHER" id="PTHR43244:SF1">
    <property type="entry name" value="5,10-METHYLENETETRAHYDROMETHANOPTERIN REDUCTASE"/>
    <property type="match status" value="1"/>
</dbReference>
<dbReference type="Proteomes" id="UP000254978">
    <property type="component" value="Unassembled WGS sequence"/>
</dbReference>
<evidence type="ECO:0000313" key="3">
    <source>
        <dbReference type="EMBL" id="STZ57185.1"/>
    </source>
</evidence>
<sequence>MHISAMALPDATITLTTVLGSVTEADAGGFHRAWLPQLPPVPGLAPWDALTALALAGQHARRIELGTSVNVAYHQHPLTLARQAMTTNTAVDGRLTLGIGTGHQTMVEALGQPFTRPAQYMREFLEILIPAMAGDAVDYHGSQLTAVGSVELAAPAPRVVIAALGPRMLDLAAELTDGTVTTWTGPRTLEQHVVPRITTRATHLGRPAPEVIAALPVVVTHDVDGVRHSLSEAFSYTAEMPSYRGVLDREGVDGVGGVAVVGDEEQVAAQLRRFSDIGVTEFVGFLVGDPDTMRRTSALLAGLQREPAPLQ</sequence>